<sequence>MSSKTTVAVVLAVCLPLPIQAHDIYTHLLDGRGKSCCNDKDCRPAHYRVTSKGLQMFVDGRWIDVPSSAIQYLAIPSDTGETRGGHWCGGSAYERNFSNPDDGLYVTKCAILPPQSASVDLD</sequence>
<gene>
    <name evidence="1" type="ORF">FS320_26300</name>
</gene>
<comment type="caution">
    <text evidence="1">The sequence shown here is derived from an EMBL/GenBank/DDBJ whole genome shotgun (WGS) entry which is preliminary data.</text>
</comment>
<proteinExistence type="predicted"/>
<dbReference type="EMBL" id="VOSK01000155">
    <property type="protein sequence ID" value="MPR28561.1"/>
    <property type="molecule type" value="Genomic_DNA"/>
</dbReference>
<reference evidence="1 2" key="1">
    <citation type="journal article" date="2019" name="Syst. Appl. Microbiol.">
        <title>Microvirga tunisiensis sp. nov., a root nodule symbiotic bacterium isolated from Lupinus micranthus and L. luteus grown in Northern Tunisia.</title>
        <authorList>
            <person name="Msaddak A."/>
            <person name="Rejili M."/>
            <person name="Duran D."/>
            <person name="Mars M."/>
            <person name="Palacios J.M."/>
            <person name="Ruiz-Argueso T."/>
            <person name="Rey L."/>
            <person name="Imperial J."/>
        </authorList>
    </citation>
    <scope>NUCLEOTIDE SEQUENCE [LARGE SCALE GENOMIC DNA]</scope>
    <source>
        <strain evidence="1 2">Lmie10</strain>
    </source>
</reference>
<keyword evidence="2" id="KW-1185">Reference proteome</keyword>
<dbReference type="Proteomes" id="UP000403266">
    <property type="component" value="Unassembled WGS sequence"/>
</dbReference>
<dbReference type="OrthoDB" id="8479270at2"/>
<organism evidence="1 2">
    <name type="scientific">Microvirga tunisiensis</name>
    <dbReference type="NCBI Taxonomy" id="2108360"/>
    <lineage>
        <taxon>Bacteria</taxon>
        <taxon>Pseudomonadati</taxon>
        <taxon>Pseudomonadota</taxon>
        <taxon>Alphaproteobacteria</taxon>
        <taxon>Hyphomicrobiales</taxon>
        <taxon>Methylobacteriaceae</taxon>
        <taxon>Microvirga</taxon>
    </lineage>
</organism>
<evidence type="ECO:0000313" key="2">
    <source>
        <dbReference type="Proteomes" id="UP000403266"/>
    </source>
</evidence>
<name>A0A5N7MNF0_9HYPH</name>
<dbReference type="RefSeq" id="WP_152714925.1">
    <property type="nucleotide sequence ID" value="NZ_VOSJ01000157.1"/>
</dbReference>
<accession>A0A5N7MNF0</accession>
<protein>
    <submittedName>
        <fullName evidence="1">Uncharacterized protein</fullName>
    </submittedName>
</protein>
<dbReference type="AlphaFoldDB" id="A0A5N7MNF0"/>
<evidence type="ECO:0000313" key="1">
    <source>
        <dbReference type="EMBL" id="MPR28561.1"/>
    </source>
</evidence>